<keyword evidence="1" id="KW-0812">Transmembrane</keyword>
<evidence type="ECO:0000256" key="1">
    <source>
        <dbReference type="SAM" id="Phobius"/>
    </source>
</evidence>
<dbReference type="AlphaFoldDB" id="A0A075R2B9"/>
<evidence type="ECO:0000313" key="3">
    <source>
        <dbReference type="Proteomes" id="UP000005850"/>
    </source>
</evidence>
<dbReference type="EMBL" id="CP007806">
    <property type="protein sequence ID" value="AIG26004.1"/>
    <property type="molecule type" value="Genomic_DNA"/>
</dbReference>
<gene>
    <name evidence="2" type="ORF">BRLA_c016800</name>
</gene>
<reference evidence="2 3" key="1">
    <citation type="journal article" date="2011" name="J. Bacteriol.">
        <title>Genome sequence of Brevibacillus laterosporus LMG 15441, a pathogen of invertebrates.</title>
        <authorList>
            <person name="Djukic M."/>
            <person name="Poehlein A."/>
            <person name="Thurmer A."/>
            <person name="Daniel R."/>
        </authorList>
    </citation>
    <scope>NUCLEOTIDE SEQUENCE [LARGE SCALE GENOMIC DNA]</scope>
    <source>
        <strain evidence="2 3">LMG 15441</strain>
    </source>
</reference>
<feature type="transmembrane region" description="Helical" evidence="1">
    <location>
        <begin position="20"/>
        <end position="48"/>
    </location>
</feature>
<keyword evidence="1" id="KW-1133">Transmembrane helix</keyword>
<dbReference type="eggNOG" id="COG5547">
    <property type="taxonomic scope" value="Bacteria"/>
</dbReference>
<sequence>MLWELLWEHKGKLLGVLAGFLFGIIYLIVGFWNTLVFIVFIGTGYFIGQKLDRKEDLREILDRILPGKFK</sequence>
<name>A0A075R2B9_BRELA</name>
<evidence type="ECO:0008006" key="4">
    <source>
        <dbReference type="Google" id="ProtNLM"/>
    </source>
</evidence>
<protein>
    <recommendedName>
        <fullName evidence="4">Small integral membrane protein</fullName>
    </recommendedName>
</protein>
<dbReference type="STRING" id="1042163.BRLA_c016800"/>
<keyword evidence="1" id="KW-0472">Membrane</keyword>
<dbReference type="KEGG" id="blr:BRLA_c016800"/>
<keyword evidence="3" id="KW-1185">Reference proteome</keyword>
<evidence type="ECO:0000313" key="2">
    <source>
        <dbReference type="EMBL" id="AIG26004.1"/>
    </source>
</evidence>
<dbReference type="Proteomes" id="UP000005850">
    <property type="component" value="Chromosome"/>
</dbReference>
<dbReference type="Pfam" id="PF10031">
    <property type="entry name" value="DUF2273"/>
    <property type="match status" value="1"/>
</dbReference>
<proteinExistence type="predicted"/>
<organism evidence="2 3">
    <name type="scientific">Brevibacillus laterosporus LMG 15441</name>
    <dbReference type="NCBI Taxonomy" id="1042163"/>
    <lineage>
        <taxon>Bacteria</taxon>
        <taxon>Bacillati</taxon>
        <taxon>Bacillota</taxon>
        <taxon>Bacilli</taxon>
        <taxon>Bacillales</taxon>
        <taxon>Paenibacillaceae</taxon>
        <taxon>Brevibacillus</taxon>
    </lineage>
</organism>
<dbReference type="HOGENOM" id="CLU_192686_1_2_9"/>
<dbReference type="RefSeq" id="WP_003337889.1">
    <property type="nucleotide sequence ID" value="NZ_CP007806.1"/>
</dbReference>
<dbReference type="InterPro" id="IPR018730">
    <property type="entry name" value="DUF2273"/>
</dbReference>
<accession>A0A075R2B9</accession>